<dbReference type="EMBL" id="QXGD01001911">
    <property type="protein sequence ID" value="KAE9196828.1"/>
    <property type="molecule type" value="Genomic_DNA"/>
</dbReference>
<dbReference type="Proteomes" id="UP000437068">
    <property type="component" value="Unassembled WGS sequence"/>
</dbReference>
<dbReference type="Proteomes" id="UP000488956">
    <property type="component" value="Unassembled WGS sequence"/>
</dbReference>
<reference evidence="16 17" key="1">
    <citation type="submission" date="2018-09" db="EMBL/GenBank/DDBJ databases">
        <title>Genomic investigation of the strawberry pathogen Phytophthora fragariae indicates pathogenicity is determined by transcriptional variation in three key races.</title>
        <authorList>
            <person name="Adams T.M."/>
            <person name="Armitage A.D."/>
            <person name="Sobczyk M.K."/>
            <person name="Bates H.J."/>
            <person name="Dunwell J.M."/>
            <person name="Nellist C.F."/>
            <person name="Harrison R.J."/>
        </authorList>
    </citation>
    <scope>NUCLEOTIDE SEQUENCE [LARGE SCALE GENOMIC DNA]</scope>
    <source>
        <strain evidence="9 12">A4</strain>
        <strain evidence="8 13">BC-1</strain>
        <strain evidence="7 11">NOV-27</strain>
        <strain evidence="6 14">NOV-5</strain>
        <strain evidence="4 15">NOV-71</strain>
        <strain evidence="2 10">NOV-9</strain>
        <strain evidence="5 17">ONT-3</strain>
        <strain evidence="3 16">SCRP245</strain>
    </source>
</reference>
<dbReference type="EMBL" id="QXFX01001866">
    <property type="protein sequence ID" value="KAE9083683.1"/>
    <property type="molecule type" value="Genomic_DNA"/>
</dbReference>
<dbReference type="Proteomes" id="UP000441208">
    <property type="component" value="Unassembled WGS sequence"/>
</dbReference>
<evidence type="ECO:0000313" key="10">
    <source>
        <dbReference type="Proteomes" id="UP000429523"/>
    </source>
</evidence>
<keyword evidence="11" id="KW-1185">Reference proteome</keyword>
<dbReference type="Proteomes" id="UP000433483">
    <property type="component" value="Unassembled WGS sequence"/>
</dbReference>
<sequence length="138" mass="15454">MVPDGTLGDEAVSSHRTGDSADTTPGSRKNFRVADDLSLLRGVNLVRPWEAAVGTSNGIMRAFETIAEKCRSVPGFAKKDGPALRTRFDRFVFVFRDQQRPSTRSSGSSVEYKERDVRLQDVVCRMDNWKKKSEKDKA</sequence>
<dbReference type="EMBL" id="QXGB01001893">
    <property type="protein sequence ID" value="KAE9184137.1"/>
    <property type="molecule type" value="Genomic_DNA"/>
</dbReference>
<organism evidence="3 16">
    <name type="scientific">Phytophthora fragariae</name>
    <dbReference type="NCBI Taxonomy" id="53985"/>
    <lineage>
        <taxon>Eukaryota</taxon>
        <taxon>Sar</taxon>
        <taxon>Stramenopiles</taxon>
        <taxon>Oomycota</taxon>
        <taxon>Peronosporomycetes</taxon>
        <taxon>Peronosporales</taxon>
        <taxon>Peronosporaceae</taxon>
        <taxon>Phytophthora</taxon>
    </lineage>
</organism>
<evidence type="ECO:0000313" key="13">
    <source>
        <dbReference type="Proteomes" id="UP000440367"/>
    </source>
</evidence>
<evidence type="ECO:0000313" key="17">
    <source>
        <dbReference type="Proteomes" id="UP000488956"/>
    </source>
</evidence>
<dbReference type="EMBL" id="QXGE01001841">
    <property type="protein sequence ID" value="KAE9287666.1"/>
    <property type="molecule type" value="Genomic_DNA"/>
</dbReference>
<accession>A0A6A3IW93</accession>
<dbReference type="Proteomes" id="UP000440732">
    <property type="component" value="Unassembled WGS sequence"/>
</dbReference>
<dbReference type="AlphaFoldDB" id="A0A6A3IW93"/>
<evidence type="ECO:0000313" key="12">
    <source>
        <dbReference type="Proteomes" id="UP000437068"/>
    </source>
</evidence>
<dbReference type="Proteomes" id="UP000429523">
    <property type="component" value="Unassembled WGS sequence"/>
</dbReference>
<protein>
    <submittedName>
        <fullName evidence="3">Uncharacterized protein</fullName>
    </submittedName>
</protein>
<comment type="caution">
    <text evidence="3">The sequence shown here is derived from an EMBL/GenBank/DDBJ whole genome shotgun (WGS) entry which is preliminary data.</text>
</comment>
<evidence type="ECO:0000313" key="15">
    <source>
        <dbReference type="Proteomes" id="UP000441208"/>
    </source>
</evidence>
<dbReference type="EMBL" id="QXFW01001837">
    <property type="protein sequence ID" value="KAE8985198.1"/>
    <property type="molecule type" value="Genomic_DNA"/>
</dbReference>
<evidence type="ECO:0000313" key="8">
    <source>
        <dbReference type="EMBL" id="KAE9196828.1"/>
    </source>
</evidence>
<gene>
    <name evidence="9" type="ORF">PF001_g20879</name>
    <name evidence="8" type="ORF">PF002_g22934</name>
    <name evidence="7" type="ORF">PF005_g21795</name>
    <name evidence="6" type="ORF">PF006_g20799</name>
    <name evidence="4" type="ORF">PF007_g21824</name>
    <name evidence="2" type="ORF">PF009_g22705</name>
    <name evidence="5" type="ORF">PF010_g21118</name>
    <name evidence="3" type="ORF">PF011_g20482</name>
</gene>
<evidence type="ECO:0000313" key="3">
    <source>
        <dbReference type="EMBL" id="KAE8985198.1"/>
    </source>
</evidence>
<dbReference type="EMBL" id="QXFZ01001883">
    <property type="protein sequence ID" value="KAE9083625.1"/>
    <property type="molecule type" value="Genomic_DNA"/>
</dbReference>
<evidence type="ECO:0000313" key="4">
    <source>
        <dbReference type="EMBL" id="KAE9083625.1"/>
    </source>
</evidence>
<evidence type="ECO:0000256" key="1">
    <source>
        <dbReference type="SAM" id="MobiDB-lite"/>
    </source>
</evidence>
<evidence type="ECO:0000313" key="2">
    <source>
        <dbReference type="EMBL" id="KAE8927120.1"/>
    </source>
</evidence>
<dbReference type="EMBL" id="QXGF01001907">
    <property type="protein sequence ID" value="KAE8927120.1"/>
    <property type="molecule type" value="Genomic_DNA"/>
</dbReference>
<evidence type="ECO:0000313" key="16">
    <source>
        <dbReference type="Proteomes" id="UP000460718"/>
    </source>
</evidence>
<dbReference type="Proteomes" id="UP000440367">
    <property type="component" value="Unassembled WGS sequence"/>
</dbReference>
<dbReference type="OrthoDB" id="72637at2759"/>
<feature type="region of interest" description="Disordered" evidence="1">
    <location>
        <begin position="1"/>
        <end position="28"/>
    </location>
</feature>
<name>A0A6A3IW93_9STRA</name>
<evidence type="ECO:0000313" key="6">
    <source>
        <dbReference type="EMBL" id="KAE9108797.1"/>
    </source>
</evidence>
<evidence type="ECO:0000313" key="11">
    <source>
        <dbReference type="Proteomes" id="UP000433483"/>
    </source>
</evidence>
<proteinExistence type="predicted"/>
<evidence type="ECO:0000313" key="14">
    <source>
        <dbReference type="Proteomes" id="UP000440732"/>
    </source>
</evidence>
<evidence type="ECO:0000313" key="9">
    <source>
        <dbReference type="EMBL" id="KAE9287666.1"/>
    </source>
</evidence>
<evidence type="ECO:0000313" key="5">
    <source>
        <dbReference type="EMBL" id="KAE9083683.1"/>
    </source>
</evidence>
<evidence type="ECO:0000313" key="7">
    <source>
        <dbReference type="EMBL" id="KAE9184137.1"/>
    </source>
</evidence>
<dbReference type="Proteomes" id="UP000460718">
    <property type="component" value="Unassembled WGS sequence"/>
</dbReference>
<dbReference type="EMBL" id="QXGA01001853">
    <property type="protein sequence ID" value="KAE9108797.1"/>
    <property type="molecule type" value="Genomic_DNA"/>
</dbReference>